<evidence type="ECO:0000256" key="2">
    <source>
        <dbReference type="SAM" id="MobiDB-lite"/>
    </source>
</evidence>
<dbReference type="GO" id="GO:0008270">
    <property type="term" value="F:zinc ion binding"/>
    <property type="evidence" value="ECO:0007669"/>
    <property type="project" value="UniProtKB-KW"/>
</dbReference>
<evidence type="ECO:0000259" key="3">
    <source>
        <dbReference type="PROSITE" id="PS50030"/>
    </source>
</evidence>
<dbReference type="PANTHER" id="PTHR46419:SF2">
    <property type="entry name" value="ADP-RIBOSYLATION FACTOR GTPASE-ACTIVATING PROTEIN AGD5"/>
    <property type="match status" value="1"/>
</dbReference>
<dbReference type="InterPro" id="IPR044520">
    <property type="entry name" value="ARF_GAP_AGD5/15"/>
</dbReference>
<dbReference type="AlphaFoldDB" id="A0A0L0FUW0"/>
<dbReference type="PRINTS" id="PR00405">
    <property type="entry name" value="REVINTRACTNG"/>
</dbReference>
<dbReference type="InterPro" id="IPR007175">
    <property type="entry name" value="Rpr2/Snm1/Rpp21"/>
</dbReference>
<feature type="compositionally biased region" description="Polar residues" evidence="2">
    <location>
        <begin position="581"/>
        <end position="593"/>
    </location>
</feature>
<feature type="region of interest" description="Disordered" evidence="2">
    <location>
        <begin position="406"/>
        <end position="440"/>
    </location>
</feature>
<evidence type="ECO:0000313" key="6">
    <source>
        <dbReference type="Proteomes" id="UP000054560"/>
    </source>
</evidence>
<feature type="compositionally biased region" description="Low complexity" evidence="2">
    <location>
        <begin position="408"/>
        <end position="434"/>
    </location>
</feature>
<evidence type="ECO:0000256" key="1">
    <source>
        <dbReference type="PROSITE-ProRule" id="PRU00288"/>
    </source>
</evidence>
<dbReference type="EMBL" id="KQ242127">
    <property type="protein sequence ID" value="KNC80630.1"/>
    <property type="molecule type" value="Genomic_DNA"/>
</dbReference>
<dbReference type="CDD" id="cd08204">
    <property type="entry name" value="ArfGap"/>
    <property type="match status" value="1"/>
</dbReference>
<dbReference type="Proteomes" id="UP000054560">
    <property type="component" value="Unassembled WGS sequence"/>
</dbReference>
<dbReference type="SUPFAM" id="SSF46934">
    <property type="entry name" value="UBA-like"/>
    <property type="match status" value="2"/>
</dbReference>
<keyword evidence="1" id="KW-0863">Zinc-finger</keyword>
<feature type="region of interest" description="Disordered" evidence="2">
    <location>
        <begin position="157"/>
        <end position="177"/>
    </location>
</feature>
<dbReference type="SMART" id="SM00165">
    <property type="entry name" value="UBA"/>
    <property type="match status" value="2"/>
</dbReference>
<dbReference type="OrthoDB" id="10266696at2759"/>
<reference evidence="5 6" key="1">
    <citation type="submission" date="2011-02" db="EMBL/GenBank/DDBJ databases">
        <title>The Genome Sequence of Sphaeroforma arctica JP610.</title>
        <authorList>
            <consortium name="The Broad Institute Genome Sequencing Platform"/>
            <person name="Russ C."/>
            <person name="Cuomo C."/>
            <person name="Young S.K."/>
            <person name="Zeng Q."/>
            <person name="Gargeya S."/>
            <person name="Alvarado L."/>
            <person name="Berlin A."/>
            <person name="Chapman S.B."/>
            <person name="Chen Z."/>
            <person name="Freedman E."/>
            <person name="Gellesch M."/>
            <person name="Goldberg J."/>
            <person name="Griggs A."/>
            <person name="Gujja S."/>
            <person name="Heilman E."/>
            <person name="Heiman D."/>
            <person name="Howarth C."/>
            <person name="Mehta T."/>
            <person name="Neiman D."/>
            <person name="Pearson M."/>
            <person name="Roberts A."/>
            <person name="Saif S."/>
            <person name="Shea T."/>
            <person name="Shenoy N."/>
            <person name="Sisk P."/>
            <person name="Stolte C."/>
            <person name="Sykes S."/>
            <person name="White J."/>
            <person name="Yandava C."/>
            <person name="Burger G."/>
            <person name="Gray M.W."/>
            <person name="Holland P.W.H."/>
            <person name="King N."/>
            <person name="Lang F.B.F."/>
            <person name="Roger A.J."/>
            <person name="Ruiz-Trillo I."/>
            <person name="Haas B."/>
            <person name="Nusbaum C."/>
            <person name="Birren B."/>
        </authorList>
    </citation>
    <scope>NUCLEOTIDE SEQUENCE [LARGE SCALE GENOMIC DNA]</scope>
    <source>
        <strain evidence="5 6">JP610</strain>
    </source>
</reference>
<dbReference type="InterPro" id="IPR038508">
    <property type="entry name" value="ArfGAP_dom_sf"/>
</dbReference>
<evidence type="ECO:0008006" key="7">
    <source>
        <dbReference type="Google" id="ProtNLM"/>
    </source>
</evidence>
<feature type="compositionally biased region" description="Polar residues" evidence="2">
    <location>
        <begin position="626"/>
        <end position="649"/>
    </location>
</feature>
<dbReference type="PROSITE" id="PS50115">
    <property type="entry name" value="ARFGAP"/>
    <property type="match status" value="1"/>
</dbReference>
<sequence>MATIRAQPKKEVPGTVLATLEYQWKIAHQYMANNQSSLSRQVLRCLLQMASENQFVLHPSVVQKMCTFCGTLYVPEETCHVRLQGTIKTKKGNPTSTIQEGYPAVVDGGRAAQDDAVVKSNRKPNVCGRGRTLHNPNLAAGKSIRNRFRQCNETTTLSHEHPGLSNRTRAFHNSHSRMGMPSNTSTVVMHCTYCSRNSIFAGGLRNERKTVVKKVLIAGNERPSSNYARPIASKAKSMEQSFGASVQHKVGADSSGKEKQRKAIQSSGIPTAKNGKITQNSKKGKKGLKAILQKNAREAQGAASGGDPRWASVNLGVFVCVECSGCHRELGTHVSKIKSVTHDKWDANQIMHLQRIGNEEVNNIYLAKLPKHSQFTAGDKNHIYAKYVQKRWFDVNGTGISSMTTEVASGSNANGGNTSRSNTSSASPPSLAPGEQQELSQKYSHQLVQLQGMGLTNLVYNLAALKKAHGDVGAAIDDLFANPPPEEPKAPEPASTESKSKTSTANAMSTLEGMGFTNKIACSQALRQADGDVQSAAEILLEAQGKAPQTDAAPQQAATSNAGMNTTPAQPMDQLADIFGSISTADTPSQPQSAQQYNSQPFAQQQQQQPQQQQQYQQPQAAQAQSGNPYVQAQAQQHQATPSRQENSWAQYDQQQAATAQPPSHATGTLPATTSPAPNGAQSQAQTQSPSAGGLPPALVAEGSSDPQPAQSETAEETAKRANKKNTADIMSLFSNAVSSMQTPQPQYNQQYGQQVAYQPQPYGQQAGGYGNQMYGGYGGYQQGGYGAPQQQMYGQPQQQQGYGGYGQQPQAYGMGGYDQQQSQQQYGMQYGMQGSPQPQAPGSAAGANAGAPIWTPQQLQGQGQQAQSANSNRSSATQSSANGYDNVNPFAQ</sequence>
<dbReference type="RefSeq" id="XP_014154532.1">
    <property type="nucleotide sequence ID" value="XM_014299057.1"/>
</dbReference>
<protein>
    <recommendedName>
        <fullName evidence="7">Arf-GAP domain-containing protein</fullName>
    </recommendedName>
</protein>
<dbReference type="InterPro" id="IPR009060">
    <property type="entry name" value="UBA-like_sf"/>
</dbReference>
<feature type="compositionally biased region" description="Low complexity" evidence="2">
    <location>
        <begin position="547"/>
        <end position="559"/>
    </location>
</feature>
<feature type="domain" description="UBA" evidence="3">
    <location>
        <begin position="497"/>
        <end position="543"/>
    </location>
</feature>
<dbReference type="PROSITE" id="PS50030">
    <property type="entry name" value="UBA"/>
    <property type="match status" value="2"/>
</dbReference>
<keyword evidence="1" id="KW-0862">Zinc</keyword>
<evidence type="ECO:0000313" key="5">
    <source>
        <dbReference type="EMBL" id="KNC80630.1"/>
    </source>
</evidence>
<feature type="region of interest" description="Disordered" evidence="2">
    <location>
        <begin position="249"/>
        <end position="286"/>
    </location>
</feature>
<feature type="region of interest" description="Disordered" evidence="2">
    <location>
        <begin position="545"/>
        <end position="724"/>
    </location>
</feature>
<dbReference type="InterPro" id="IPR037278">
    <property type="entry name" value="ARFGAP/RecO"/>
</dbReference>
<dbReference type="GeneID" id="25907525"/>
<gene>
    <name evidence="5" type="ORF">SARC_07021</name>
</gene>
<dbReference type="STRING" id="667725.A0A0L0FUW0"/>
<accession>A0A0L0FUW0</accession>
<feature type="compositionally biased region" description="Low complexity" evidence="2">
    <location>
        <begin position="492"/>
        <end position="504"/>
    </location>
</feature>
<dbReference type="SMART" id="SM00105">
    <property type="entry name" value="ArfGap"/>
    <property type="match status" value="1"/>
</dbReference>
<keyword evidence="6" id="KW-1185">Reference proteome</keyword>
<feature type="domain" description="UBA" evidence="3">
    <location>
        <begin position="438"/>
        <end position="482"/>
    </location>
</feature>
<dbReference type="PANTHER" id="PTHR46419">
    <property type="entry name" value="ADP-RIBOSYLATION FACTOR GTPASE-ACTIVATING PROTEIN AGD5"/>
    <property type="match status" value="1"/>
</dbReference>
<dbReference type="Gene3D" id="1.10.8.10">
    <property type="entry name" value="DNA helicase RuvA subunit, C-terminal domain"/>
    <property type="match status" value="2"/>
</dbReference>
<feature type="region of interest" description="Disordered" evidence="2">
    <location>
        <begin position="789"/>
        <end position="893"/>
    </location>
</feature>
<dbReference type="GO" id="GO:0005096">
    <property type="term" value="F:GTPase activator activity"/>
    <property type="evidence" value="ECO:0007669"/>
    <property type="project" value="InterPro"/>
</dbReference>
<feature type="compositionally biased region" description="Low complexity" evidence="2">
    <location>
        <begin position="808"/>
        <end position="883"/>
    </location>
</feature>
<feature type="domain" description="Arf-GAP" evidence="4">
    <location>
        <begin position="282"/>
        <end position="400"/>
    </location>
</feature>
<organism evidence="5 6">
    <name type="scientific">Sphaeroforma arctica JP610</name>
    <dbReference type="NCBI Taxonomy" id="667725"/>
    <lineage>
        <taxon>Eukaryota</taxon>
        <taxon>Ichthyosporea</taxon>
        <taxon>Ichthyophonida</taxon>
        <taxon>Sphaeroforma</taxon>
    </lineage>
</organism>
<keyword evidence="1" id="KW-0479">Metal-binding</keyword>
<dbReference type="InterPro" id="IPR015940">
    <property type="entry name" value="UBA"/>
</dbReference>
<dbReference type="Pfam" id="PF04032">
    <property type="entry name" value="Rpr2"/>
    <property type="match status" value="1"/>
</dbReference>
<dbReference type="eggNOG" id="KOG0703">
    <property type="taxonomic scope" value="Eukaryota"/>
</dbReference>
<feature type="compositionally biased region" description="Low complexity" evidence="2">
    <location>
        <begin position="789"/>
        <end position="801"/>
    </location>
</feature>
<feature type="compositionally biased region" description="Low complexity" evidence="2">
    <location>
        <begin position="650"/>
        <end position="661"/>
    </location>
</feature>
<dbReference type="GO" id="GO:0006396">
    <property type="term" value="P:RNA processing"/>
    <property type="evidence" value="ECO:0007669"/>
    <property type="project" value="InterPro"/>
</dbReference>
<feature type="compositionally biased region" description="Low complexity" evidence="2">
    <location>
        <begin position="594"/>
        <end position="625"/>
    </location>
</feature>
<feature type="compositionally biased region" description="Polar residues" evidence="2">
    <location>
        <begin position="662"/>
        <end position="677"/>
    </location>
</feature>
<evidence type="ECO:0000259" key="4">
    <source>
        <dbReference type="PROSITE" id="PS50115"/>
    </source>
</evidence>
<proteinExistence type="predicted"/>
<feature type="compositionally biased region" description="Polar residues" evidence="2">
    <location>
        <begin position="884"/>
        <end position="893"/>
    </location>
</feature>
<dbReference type="Pfam" id="PF01412">
    <property type="entry name" value="ArfGap"/>
    <property type="match status" value="1"/>
</dbReference>
<feature type="region of interest" description="Disordered" evidence="2">
    <location>
        <begin position="476"/>
        <end position="505"/>
    </location>
</feature>
<dbReference type="SUPFAM" id="SSF57863">
    <property type="entry name" value="ArfGap/RecO-like zinc finger"/>
    <property type="match status" value="1"/>
</dbReference>
<feature type="compositionally biased region" description="Polar residues" evidence="2">
    <location>
        <begin position="560"/>
        <end position="569"/>
    </location>
</feature>
<name>A0A0L0FUW0_9EUKA</name>
<feature type="compositionally biased region" description="Low complexity" evidence="2">
    <location>
        <begin position="680"/>
        <end position="694"/>
    </location>
</feature>
<dbReference type="InterPro" id="IPR001164">
    <property type="entry name" value="ArfGAP_dom"/>
</dbReference>
<dbReference type="Gene3D" id="1.10.220.150">
    <property type="entry name" value="Arf GTPase activating protein"/>
    <property type="match status" value="1"/>
</dbReference>